<proteinExistence type="predicted"/>
<keyword evidence="3" id="KW-1185">Reference proteome</keyword>
<evidence type="ECO:0000313" key="3">
    <source>
        <dbReference type="Proteomes" id="UP000199305"/>
    </source>
</evidence>
<accession>A0A1G9ACZ4</accession>
<organism evidence="2 3">
    <name type="scientific">Microbulbifer yueqingensis</name>
    <dbReference type="NCBI Taxonomy" id="658219"/>
    <lineage>
        <taxon>Bacteria</taxon>
        <taxon>Pseudomonadati</taxon>
        <taxon>Pseudomonadota</taxon>
        <taxon>Gammaproteobacteria</taxon>
        <taxon>Cellvibrionales</taxon>
        <taxon>Microbulbiferaceae</taxon>
        <taxon>Microbulbifer</taxon>
    </lineage>
</organism>
<dbReference type="EMBL" id="FNFH01000003">
    <property type="protein sequence ID" value="SDK25229.1"/>
    <property type="molecule type" value="Genomic_DNA"/>
</dbReference>
<sequence length="108" mass="11658">MNRIILVSVLMLACGLTHGSNMQTAAVKIVAVENWTSGDGLYIKTDEASLVNPFDCRYEDKYHMAGGASDISKSMVLTAYASGKPVIFTIIGSQCSADRPQIVMVKLK</sequence>
<dbReference type="AlphaFoldDB" id="A0A1G9ACZ4"/>
<name>A0A1G9ACZ4_9GAMM</name>
<dbReference type="RefSeq" id="WP_139169467.1">
    <property type="nucleotide sequence ID" value="NZ_FNFH01000003.1"/>
</dbReference>
<evidence type="ECO:0000256" key="1">
    <source>
        <dbReference type="SAM" id="SignalP"/>
    </source>
</evidence>
<feature type="chain" id="PRO_5011546431" evidence="1">
    <location>
        <begin position="20"/>
        <end position="108"/>
    </location>
</feature>
<reference evidence="3" key="1">
    <citation type="submission" date="2016-10" db="EMBL/GenBank/DDBJ databases">
        <authorList>
            <person name="Varghese N."/>
            <person name="Submissions S."/>
        </authorList>
    </citation>
    <scope>NUCLEOTIDE SEQUENCE [LARGE SCALE GENOMIC DNA]</scope>
    <source>
        <strain evidence="3">CGMCC 1.10658</strain>
    </source>
</reference>
<keyword evidence="1" id="KW-0732">Signal</keyword>
<gene>
    <name evidence="2" type="ORF">SAMN05216212_1956</name>
</gene>
<dbReference type="Proteomes" id="UP000199305">
    <property type="component" value="Unassembled WGS sequence"/>
</dbReference>
<protein>
    <submittedName>
        <fullName evidence="2">Uncharacterized protein</fullName>
    </submittedName>
</protein>
<evidence type="ECO:0000313" key="2">
    <source>
        <dbReference type="EMBL" id="SDK25229.1"/>
    </source>
</evidence>
<feature type="signal peptide" evidence="1">
    <location>
        <begin position="1"/>
        <end position="19"/>
    </location>
</feature>
<dbReference type="OrthoDB" id="8912437at2"/>